<dbReference type="InterPro" id="IPR036930">
    <property type="entry name" value="WGR_dom_sf"/>
</dbReference>
<dbReference type="SUPFAM" id="SSF47587">
    <property type="entry name" value="Domain of poly(ADP-ribose) polymerase"/>
    <property type="match status" value="1"/>
</dbReference>
<evidence type="ECO:0000259" key="11">
    <source>
        <dbReference type="PROSITE" id="PS51059"/>
    </source>
</evidence>
<dbReference type="Pfam" id="PF05406">
    <property type="entry name" value="WGR"/>
    <property type="match status" value="1"/>
</dbReference>
<name>A0A821F6J8_9BILA</name>
<dbReference type="SMART" id="SM00773">
    <property type="entry name" value="WGR"/>
    <property type="match status" value="1"/>
</dbReference>
<feature type="domain" description="PARP alpha-helical" evidence="12">
    <location>
        <begin position="1613"/>
        <end position="1751"/>
    </location>
</feature>
<dbReference type="GO" id="GO:0016779">
    <property type="term" value="F:nucleotidyltransferase activity"/>
    <property type="evidence" value="ECO:0007669"/>
    <property type="project" value="UniProtKB-KW"/>
</dbReference>
<evidence type="ECO:0000256" key="3">
    <source>
        <dbReference type="ARBA" id="ARBA00022679"/>
    </source>
</evidence>
<evidence type="ECO:0000259" key="12">
    <source>
        <dbReference type="PROSITE" id="PS51060"/>
    </source>
</evidence>
<dbReference type="Proteomes" id="UP000663848">
    <property type="component" value="Unassembled WGS sequence"/>
</dbReference>
<dbReference type="PANTHER" id="PTHR10459">
    <property type="entry name" value="DNA LIGASE"/>
    <property type="match status" value="1"/>
</dbReference>
<keyword evidence="6" id="KW-0539">Nucleus</keyword>
<dbReference type="InterPro" id="IPR050800">
    <property type="entry name" value="ARTD/PARP"/>
</dbReference>
<dbReference type="Pfam" id="PF12796">
    <property type="entry name" value="Ank_2"/>
    <property type="match status" value="3"/>
</dbReference>
<dbReference type="SUPFAM" id="SSF142921">
    <property type="entry name" value="WGR domain-like"/>
    <property type="match status" value="1"/>
</dbReference>
<evidence type="ECO:0000256" key="5">
    <source>
        <dbReference type="ARBA" id="ARBA00023027"/>
    </source>
</evidence>
<dbReference type="Gene3D" id="1.25.40.20">
    <property type="entry name" value="Ankyrin repeat-containing domain"/>
    <property type="match status" value="7"/>
</dbReference>
<keyword evidence="5 8" id="KW-0520">NAD</keyword>
<dbReference type="SMART" id="SM00248">
    <property type="entry name" value="ANK"/>
    <property type="match status" value="18"/>
</dbReference>
<sequence length="1985" mass="225677">MPRNSIVRAVKKRRRTKDNNDVTEREKPTKKTATKPIATTKAQLFKVQSNRLLKENLTITNYRKDPFFEDSLSIPFISSIVQSKLAIRAVLINDSKLLKSLIDDVDHVCSVHVARGLQNDLTAIHYAIKNDNIEMLQILIEDLQKPKKDRCPFPVVAIATQSTGSMNIRTRGLRTAKIMAARNVKEGNNALNKDQMRAFITCNDYGIMEYAVTNNCSPEIYDFLLKAFPRAQNHVYEKIFHIVRSGYRKLAARIIGDIKDNGFYGFNNLHHQVLLFNNEDLTIKRAASVVKKAKDNCQLTPIHCAAINPNSKYLKQLLNIMPEYNILDKYERRPIHFAAACEGPEPLEYLLSKQVNFNDVDRGGNSPLHVAVMNGRAINAEIFLRTAKEKAESNDAEDQIVHQTFGLASINRMNKSRFYPLHLAVLNNHLECVKVLLEFGANVDVVTSTSSGKLTSLMLACQKGHFNIVKYLIENGAKVEARDRFKRTPLIHACMCGNAHIVSYLLRMGANANVHDSSLNTALHYAIAYGWYFCVRLLIEAGANINRVNLWQTSCLGAGFLKGHYGLCDYLLTEHHVDINFKTEDGLTLVMLTVGLAVSPSSEQQLNYVAAKHKADCACVDATGNNAAAEIEQNLEDENDNDDQSNKNMQPIEDTCKEETISKPKETSIFSLLRSVPFADTNMKHPLEIFLKKTKNLNILHHETQRTPLLEAIFLQEYQTVKMLLNETSCDINLATSIVEEERQQTPLILSCRLQLLTIIRELLNHKQCDLSTRDYRHNQAIHHYLSTSNRSSQYLDLLNLLIEKHKLANNNLNSQGASECTPLHLAVYHNSGAIDSTIDVEQILIDNGCDLFIKDKSGNIPLHNVFVDKNVGDDPVELCVLILKAMKYKSLDTENNEGNTPLHLAVIKCSNVCVMLLQQHSASLFIENKLSNSIIGTCIECGHLNLFIAFLQQSIDIDLGKLYSVPVKNSSPKLITDTSKKHHTDIWQWKYVDVKIDKQYAQYSLIYLIIKRDWQGALSLVLNEPDRFHLSIIRIIEAAILNNKLNLVLRLLLRTKDKSILREKNSQEQNLFHLLANMNQYDKNLLQQILLHIHECNLEWNLADKHGSYPIHYACVKQNFSFINFLREKYSIDFNLNQTDSFENTSISLLFWNIASDKSFNNKEISSLITSGKQLDCLCNYDNGIAMNPLSFGYVNPSIEKAIYPPEKSDNASANVRTSPLINAVIHSNFPLVKFLLQLGADVNFPDEEKRTPLMHAVRQNNIEIVKLLLNKDYNLPTENDQASTAPFRVGRKGLRATSKPQAFFLGITTTSATTITTTTTTNEISNNDDTETDRFQVTSSIDLNASDSLGRTCIHHLVQPFPDGSYTSNIELLRLLHTSGASLTKHDLAGLSPLQYGAINGCQHLCDELTKLASDESDSTQATIERFYINDPNKNLLDRQDFYSDAQQFIDKYLSKHSSRIQNNAYDVDSLSGMTITGQVLIDTDKNEPFDARLTKVDVNYGVDGLYNFYRMQIIKHRSKNDLYFLFTRWGRIGDDGQYQLTPFSTLDECRKEFLKVFREKTGNVWKDTDQFEIKPKRYALIKLNDRQKYKHSNVPIDFKRLQSEQAHPSSKLQSSVFKNFLKTLINCQAIRTNIDKTQLDIEWMPVSQLNRVTLQKARDLLVQIKRALDKKQELNLDAQKSKTTEQQNELKSVLESIYKYTNEYYTIIPLRGFADGKLPIIDKEALVKKQEKIIDDLIELELSYKIFLGAQANLKNISPLDYFYKSMNCQFESMNKDDIDSQLILRYIWASASGTKVEQIFKIARSHEDERLFKSNLDNHCLLWHGTSVCNLISILNRGLLVEPMAATTTGSLFGKGIYTADTFAKSLGYCSGITQTDGQHCFMILCEVALGKIKEVGLNKNDDDDNAKQLDLNRFQSRKGVGRNIPDPRYTITRNYGVRMPLGQLIANPDLKKGYCSLNYNEYIVYDELQIALRYLVQFRR</sequence>
<feature type="repeat" description="ANK" evidence="7">
    <location>
        <begin position="416"/>
        <end position="448"/>
    </location>
</feature>
<evidence type="ECO:0000256" key="9">
    <source>
        <dbReference type="SAM" id="Coils"/>
    </source>
</evidence>
<feature type="repeat" description="ANK" evidence="7">
    <location>
        <begin position="819"/>
        <end position="857"/>
    </location>
</feature>
<evidence type="ECO:0000256" key="6">
    <source>
        <dbReference type="ARBA" id="ARBA00023242"/>
    </source>
</evidence>
<dbReference type="Pfam" id="PF02877">
    <property type="entry name" value="PARP_reg"/>
    <property type="match status" value="1"/>
</dbReference>
<feature type="repeat" description="ANK" evidence="7">
    <location>
        <begin position="898"/>
        <end position="930"/>
    </location>
</feature>
<feature type="repeat" description="ANK" evidence="7">
    <location>
        <begin position="485"/>
        <end position="517"/>
    </location>
</feature>
<dbReference type="CDD" id="cd07997">
    <property type="entry name" value="WGR_PARP"/>
    <property type="match status" value="1"/>
</dbReference>
<dbReference type="PANTHER" id="PTHR10459:SF108">
    <property type="entry name" value="POLY [ADP-RIBOSE] POLYMERASE"/>
    <property type="match status" value="1"/>
</dbReference>
<dbReference type="InterPro" id="IPR004102">
    <property type="entry name" value="Poly(ADP-ribose)pol_reg_dom"/>
</dbReference>
<feature type="domain" description="WGR" evidence="13">
    <location>
        <begin position="1479"/>
        <end position="1581"/>
    </location>
</feature>
<keyword evidence="4" id="KW-0548">Nucleotidyltransferase</keyword>
<evidence type="ECO:0000256" key="4">
    <source>
        <dbReference type="ARBA" id="ARBA00022695"/>
    </source>
</evidence>
<dbReference type="GO" id="GO:0005730">
    <property type="term" value="C:nucleolus"/>
    <property type="evidence" value="ECO:0007669"/>
    <property type="project" value="TreeGrafter"/>
</dbReference>
<keyword evidence="9" id="KW-0175">Coiled coil</keyword>
<dbReference type="EMBL" id="CAJOBR010001943">
    <property type="protein sequence ID" value="CAF4646651.1"/>
    <property type="molecule type" value="Genomic_DNA"/>
</dbReference>
<dbReference type="GO" id="GO:0006302">
    <property type="term" value="P:double-strand break repair"/>
    <property type="evidence" value="ECO:0007669"/>
    <property type="project" value="TreeGrafter"/>
</dbReference>
<dbReference type="Pfam" id="PF13637">
    <property type="entry name" value="Ank_4"/>
    <property type="match status" value="1"/>
</dbReference>
<dbReference type="PROSITE" id="PS51059">
    <property type="entry name" value="PARP_CATALYTIC"/>
    <property type="match status" value="1"/>
</dbReference>
<proteinExistence type="predicted"/>
<feature type="repeat" description="ANK" evidence="7">
    <location>
        <begin position="452"/>
        <end position="484"/>
    </location>
</feature>
<comment type="subcellular location">
    <subcellularLocation>
        <location evidence="1">Nucleus</location>
    </subcellularLocation>
</comment>
<reference evidence="14" key="1">
    <citation type="submission" date="2021-02" db="EMBL/GenBank/DDBJ databases">
        <authorList>
            <person name="Nowell W R."/>
        </authorList>
    </citation>
    <scope>NUCLEOTIDE SEQUENCE</scope>
</reference>
<evidence type="ECO:0000313" key="15">
    <source>
        <dbReference type="Proteomes" id="UP000663848"/>
    </source>
</evidence>
<dbReference type="InterPro" id="IPR036770">
    <property type="entry name" value="Ankyrin_rpt-contain_sf"/>
</dbReference>
<dbReference type="GO" id="GO:0003950">
    <property type="term" value="F:NAD+ poly-ADP-ribosyltransferase activity"/>
    <property type="evidence" value="ECO:0007669"/>
    <property type="project" value="UniProtKB-UniRule"/>
</dbReference>
<evidence type="ECO:0000256" key="8">
    <source>
        <dbReference type="RuleBase" id="RU362114"/>
    </source>
</evidence>
<keyword evidence="3 8" id="KW-0808">Transferase</keyword>
<evidence type="ECO:0000313" key="14">
    <source>
        <dbReference type="EMBL" id="CAF4646651.1"/>
    </source>
</evidence>
<feature type="coiled-coil region" evidence="9">
    <location>
        <begin position="1657"/>
        <end position="1687"/>
    </location>
</feature>
<dbReference type="PROSITE" id="PS51060">
    <property type="entry name" value="PARP_ALPHA_HD"/>
    <property type="match status" value="1"/>
</dbReference>
<evidence type="ECO:0000256" key="10">
    <source>
        <dbReference type="SAM" id="MobiDB-lite"/>
    </source>
</evidence>
<feature type="region of interest" description="Disordered" evidence="10">
    <location>
        <begin position="1"/>
        <end position="35"/>
    </location>
</feature>
<evidence type="ECO:0000256" key="2">
    <source>
        <dbReference type="ARBA" id="ARBA00022676"/>
    </source>
</evidence>
<dbReference type="PROSITE" id="PS50088">
    <property type="entry name" value="ANK_REPEAT"/>
    <property type="match status" value="8"/>
</dbReference>
<feature type="domain" description="PARP catalytic" evidence="11">
    <location>
        <begin position="1761"/>
        <end position="1985"/>
    </location>
</feature>
<dbReference type="Gene3D" id="2.20.140.10">
    <property type="entry name" value="WGR domain"/>
    <property type="match status" value="1"/>
</dbReference>
<dbReference type="InterPro" id="IPR008893">
    <property type="entry name" value="WGR_domain"/>
</dbReference>
<comment type="caution">
    <text evidence="14">The sequence shown here is derived from an EMBL/GenBank/DDBJ whole genome shotgun (WGS) entry which is preliminary data.</text>
</comment>
<evidence type="ECO:0000256" key="7">
    <source>
        <dbReference type="PROSITE-ProRule" id="PRU00023"/>
    </source>
</evidence>
<feature type="repeat" description="ANK" evidence="7">
    <location>
        <begin position="1217"/>
        <end position="1249"/>
    </location>
</feature>
<dbReference type="PROSITE" id="PS51977">
    <property type="entry name" value="WGR"/>
    <property type="match status" value="1"/>
</dbReference>
<dbReference type="SUPFAM" id="SSF56399">
    <property type="entry name" value="ADP-ribosylation"/>
    <property type="match status" value="1"/>
</dbReference>
<keyword evidence="7" id="KW-0040">ANK repeat</keyword>
<dbReference type="GO" id="GO:1990404">
    <property type="term" value="F:NAD+-protein mono-ADP-ribosyltransferase activity"/>
    <property type="evidence" value="ECO:0007669"/>
    <property type="project" value="TreeGrafter"/>
</dbReference>
<feature type="repeat" description="ANK" evidence="7">
    <location>
        <begin position="1250"/>
        <end position="1282"/>
    </location>
</feature>
<gene>
    <name evidence="14" type="ORF">QYT958_LOCUS14521</name>
</gene>
<dbReference type="GO" id="GO:0070212">
    <property type="term" value="P:protein poly-ADP-ribosylation"/>
    <property type="evidence" value="ECO:0007669"/>
    <property type="project" value="TreeGrafter"/>
</dbReference>
<dbReference type="InterPro" id="IPR002110">
    <property type="entry name" value="Ankyrin_rpt"/>
</dbReference>
<dbReference type="Gene3D" id="3.90.228.10">
    <property type="match status" value="1"/>
</dbReference>
<feature type="compositionally biased region" description="Basic and acidic residues" evidence="10">
    <location>
        <begin position="17"/>
        <end position="29"/>
    </location>
</feature>
<evidence type="ECO:0000259" key="13">
    <source>
        <dbReference type="PROSITE" id="PS51977"/>
    </source>
</evidence>
<evidence type="ECO:0000256" key="1">
    <source>
        <dbReference type="ARBA" id="ARBA00004123"/>
    </source>
</evidence>
<dbReference type="InterPro" id="IPR012317">
    <property type="entry name" value="Poly(ADP-ribose)pol_cat_dom"/>
</dbReference>
<protein>
    <recommendedName>
        <fullName evidence="8">Poly [ADP-ribose] polymerase</fullName>
        <shortName evidence="8">PARP</shortName>
        <ecNumber evidence="8">2.4.2.-</ecNumber>
    </recommendedName>
</protein>
<dbReference type="PROSITE" id="PS50297">
    <property type="entry name" value="ANK_REP_REGION"/>
    <property type="match status" value="6"/>
</dbReference>
<dbReference type="Pfam" id="PF00023">
    <property type="entry name" value="Ank"/>
    <property type="match status" value="3"/>
</dbReference>
<dbReference type="InterPro" id="IPR036616">
    <property type="entry name" value="Poly(ADP-ribose)pol_reg_dom_sf"/>
</dbReference>
<accession>A0A821F6J8</accession>
<dbReference type="EC" id="2.4.2.-" evidence="8"/>
<feature type="repeat" description="ANK" evidence="7">
    <location>
        <begin position="518"/>
        <end position="550"/>
    </location>
</feature>
<organism evidence="14 15">
    <name type="scientific">Rotaria socialis</name>
    <dbReference type="NCBI Taxonomy" id="392032"/>
    <lineage>
        <taxon>Eukaryota</taxon>
        <taxon>Metazoa</taxon>
        <taxon>Spiralia</taxon>
        <taxon>Gnathifera</taxon>
        <taxon>Rotifera</taxon>
        <taxon>Eurotatoria</taxon>
        <taxon>Bdelloidea</taxon>
        <taxon>Philodinida</taxon>
        <taxon>Philodinidae</taxon>
        <taxon>Rotaria</taxon>
    </lineage>
</organism>
<dbReference type="Pfam" id="PF00644">
    <property type="entry name" value="PARP"/>
    <property type="match status" value="1"/>
</dbReference>
<dbReference type="Gene3D" id="1.20.142.10">
    <property type="entry name" value="Poly(ADP-ribose) polymerase, regulatory domain"/>
    <property type="match status" value="1"/>
</dbReference>
<dbReference type="SUPFAM" id="SSF48403">
    <property type="entry name" value="Ankyrin repeat"/>
    <property type="match status" value="3"/>
</dbReference>
<keyword evidence="2 8" id="KW-0328">Glycosyltransferase</keyword>